<evidence type="ECO:0000256" key="3">
    <source>
        <dbReference type="ARBA" id="ARBA00023125"/>
    </source>
</evidence>
<dbReference type="SUPFAM" id="SSF46955">
    <property type="entry name" value="Putative DNA-binding domain"/>
    <property type="match status" value="1"/>
</dbReference>
<evidence type="ECO:0000313" key="8">
    <source>
        <dbReference type="Proteomes" id="UP000777661"/>
    </source>
</evidence>
<comment type="caution">
    <text evidence="7">The sequence shown here is derived from an EMBL/GenBank/DDBJ whole genome shotgun (WGS) entry which is preliminary data.</text>
</comment>
<accession>A0ABS7R5C2</accession>
<dbReference type="PROSITE" id="PS50937">
    <property type="entry name" value="HTH_MERR_2"/>
    <property type="match status" value="1"/>
</dbReference>
<keyword evidence="8" id="KW-1185">Reference proteome</keyword>
<protein>
    <submittedName>
        <fullName evidence="7">MerR family transcriptional regulator</fullName>
    </submittedName>
</protein>
<dbReference type="InterPro" id="IPR000551">
    <property type="entry name" value="MerR-type_HTH_dom"/>
</dbReference>
<dbReference type="Proteomes" id="UP000777661">
    <property type="component" value="Unassembled WGS sequence"/>
</dbReference>
<feature type="coiled-coil region" evidence="5">
    <location>
        <begin position="82"/>
        <end position="116"/>
    </location>
</feature>
<evidence type="ECO:0000259" key="6">
    <source>
        <dbReference type="PROSITE" id="PS50937"/>
    </source>
</evidence>
<reference evidence="7 8" key="1">
    <citation type="submission" date="2021-06" db="EMBL/GenBank/DDBJ databases">
        <title>Nitratireductor porphyridii sp. nov., isolated from a small marine red alga, Porphyridium purpureum in South Korea.</title>
        <authorList>
            <person name="Kim K.H."/>
            <person name="Kristyanto S."/>
            <person name="Jeon C.O."/>
        </authorList>
    </citation>
    <scope>NUCLEOTIDE SEQUENCE [LARGE SCALE GENOMIC DNA]</scope>
    <source>
        <strain evidence="7 8">R6</strain>
    </source>
</reference>
<evidence type="ECO:0000256" key="4">
    <source>
        <dbReference type="ARBA" id="ARBA00023163"/>
    </source>
</evidence>
<name>A0ABS7R5C2_9HYPH</name>
<keyword evidence="3" id="KW-0238">DNA-binding</keyword>
<evidence type="ECO:0000256" key="2">
    <source>
        <dbReference type="ARBA" id="ARBA00023015"/>
    </source>
</evidence>
<evidence type="ECO:0000256" key="5">
    <source>
        <dbReference type="SAM" id="Coils"/>
    </source>
</evidence>
<dbReference type="EMBL" id="JAHSQO010000002">
    <property type="protein sequence ID" value="MBY8916125.1"/>
    <property type="molecule type" value="Genomic_DNA"/>
</dbReference>
<proteinExistence type="predicted"/>
<dbReference type="RefSeq" id="WP_223005451.1">
    <property type="nucleotide sequence ID" value="NZ_JAHSQO010000002.1"/>
</dbReference>
<dbReference type="InterPro" id="IPR009061">
    <property type="entry name" value="DNA-bd_dom_put_sf"/>
</dbReference>
<keyword evidence="4" id="KW-0804">Transcription</keyword>
<sequence length="136" mass="15045">MRIGELSQLTGASQRSLRLYEARGLIHAERSANGYRAFPPQAVERVRFIQGLLGCGFSTREIRAFLPCFEGGASDAPCAAGRKRFLRKLSQIETLLSELEQRRQALLSRVERMDTVGAGATLQDFAEQDRSESLAG</sequence>
<organism evidence="7 8">
    <name type="scientific">Nitratireductor rhodophyticola</name>
    <dbReference type="NCBI Taxonomy" id="2854036"/>
    <lineage>
        <taxon>Bacteria</taxon>
        <taxon>Pseudomonadati</taxon>
        <taxon>Pseudomonadota</taxon>
        <taxon>Alphaproteobacteria</taxon>
        <taxon>Hyphomicrobiales</taxon>
        <taxon>Phyllobacteriaceae</taxon>
        <taxon>Nitratireductor</taxon>
    </lineage>
</organism>
<gene>
    <name evidence="7" type="ORF">KVG22_05975</name>
</gene>
<dbReference type="PANTHER" id="PTHR30204">
    <property type="entry name" value="REDOX-CYCLING DRUG-SENSING TRANSCRIPTIONAL ACTIVATOR SOXR"/>
    <property type="match status" value="1"/>
</dbReference>
<feature type="domain" description="HTH merR-type" evidence="6">
    <location>
        <begin position="1"/>
        <end position="68"/>
    </location>
</feature>
<keyword evidence="1" id="KW-0678">Repressor</keyword>
<keyword evidence="5" id="KW-0175">Coiled coil</keyword>
<evidence type="ECO:0000256" key="1">
    <source>
        <dbReference type="ARBA" id="ARBA00022491"/>
    </source>
</evidence>
<evidence type="ECO:0000313" key="7">
    <source>
        <dbReference type="EMBL" id="MBY8916125.1"/>
    </source>
</evidence>
<dbReference type="SMART" id="SM00422">
    <property type="entry name" value="HTH_MERR"/>
    <property type="match status" value="1"/>
</dbReference>
<dbReference type="PRINTS" id="PR00040">
    <property type="entry name" value="HTHMERR"/>
</dbReference>
<dbReference type="InterPro" id="IPR047057">
    <property type="entry name" value="MerR_fam"/>
</dbReference>
<keyword evidence="2" id="KW-0805">Transcription regulation</keyword>
<dbReference type="Gene3D" id="1.10.1660.10">
    <property type="match status" value="1"/>
</dbReference>
<dbReference type="Pfam" id="PF13411">
    <property type="entry name" value="MerR_1"/>
    <property type="match status" value="1"/>
</dbReference>
<dbReference type="PANTHER" id="PTHR30204:SF69">
    <property type="entry name" value="MERR-FAMILY TRANSCRIPTIONAL REGULATOR"/>
    <property type="match status" value="1"/>
</dbReference>